<dbReference type="Gene3D" id="3.40.50.720">
    <property type="entry name" value="NAD(P)-binding Rossmann-like Domain"/>
    <property type="match status" value="1"/>
</dbReference>
<keyword evidence="6" id="KW-1185">Reference proteome</keyword>
<name>G6XLP4_9PROT</name>
<dbReference type="PROSITE" id="PS51318">
    <property type="entry name" value="TAT"/>
    <property type="match status" value="1"/>
</dbReference>
<dbReference type="PRINTS" id="PR00081">
    <property type="entry name" value="GDHRDH"/>
</dbReference>
<dbReference type="InterPro" id="IPR002347">
    <property type="entry name" value="SDR_fam"/>
</dbReference>
<dbReference type="Pfam" id="PF13561">
    <property type="entry name" value="adh_short_C2"/>
    <property type="match status" value="1"/>
</dbReference>
<comment type="similarity">
    <text evidence="1">Belongs to the short-chain dehydrogenases/reductases (SDR) family.</text>
</comment>
<dbReference type="PANTHER" id="PTHR48107">
    <property type="entry name" value="NADPH-DEPENDENT ALDEHYDE REDUCTASE-LIKE PROTEIN, CHLOROPLASTIC-RELATED"/>
    <property type="match status" value="1"/>
</dbReference>
<evidence type="ECO:0000256" key="1">
    <source>
        <dbReference type="ARBA" id="ARBA00006484"/>
    </source>
</evidence>
<evidence type="ECO:0000313" key="5">
    <source>
        <dbReference type="EMBL" id="EHH67299.1"/>
    </source>
</evidence>
<dbReference type="eggNOG" id="COG1028">
    <property type="taxonomic scope" value="Bacteria"/>
</dbReference>
<sequence length="337" mass="35316">MSRNDSDDARRKVLKGAALGLAAAAAGGRARAAEQGSMGQGTAPPLSDPAKLYTAGPFSSQSQPWPGLASRMTPRPDHGEKSYKGSGRMAGRKALVTGGDSGLGRAATIALAREGADVAISYLPAEEEDAREVMDLIRAAGRKAVALPGDIRNEHFCQKLVSDAVNGLGGLDCLINCAGRQHYHESILDLTTEDFDWTLKTNLYALFWIIKAAIPHMPPGSSIVNTSSTNAYNPSDILVDYSLTKAGIADMTKSLAKQLVPKGIRVNAVAPGPFWTALQVSGGQTKENIEKFGSTVPLKRPGQPAEIAPLYVQLASTDGSYLTGQIFGITGGTGIPG</sequence>
<evidence type="ECO:0000256" key="2">
    <source>
        <dbReference type="ARBA" id="ARBA00023002"/>
    </source>
</evidence>
<dbReference type="AlphaFoldDB" id="G6XLP4"/>
<dbReference type="FunFam" id="3.40.50.720:FF:000097">
    <property type="entry name" value="SDR family oxidoreductase"/>
    <property type="match status" value="1"/>
</dbReference>
<dbReference type="InterPro" id="IPR006311">
    <property type="entry name" value="TAT_signal"/>
</dbReference>
<gene>
    <name evidence="5" type="ORF">GMO_22930</name>
</gene>
<dbReference type="RefSeq" id="WP_008852436.1">
    <property type="nucleotide sequence ID" value="NZ_AGQV01000010.1"/>
</dbReference>
<dbReference type="PANTHER" id="PTHR48107:SF16">
    <property type="entry name" value="NADPH-DEPENDENT ALDEHYDE REDUCTASE 1, CHLOROPLASTIC"/>
    <property type="match status" value="1"/>
</dbReference>
<dbReference type="PATRIC" id="fig|1088869.3.peg.2286"/>
<dbReference type="Proteomes" id="UP000004949">
    <property type="component" value="Unassembled WGS sequence"/>
</dbReference>
<dbReference type="GO" id="GO:0016614">
    <property type="term" value="F:oxidoreductase activity, acting on CH-OH group of donors"/>
    <property type="evidence" value="ECO:0007669"/>
    <property type="project" value="UniProtKB-ARBA"/>
</dbReference>
<dbReference type="SUPFAM" id="SSF51735">
    <property type="entry name" value="NAD(P)-binding Rossmann-fold domains"/>
    <property type="match status" value="1"/>
</dbReference>
<comment type="caution">
    <text evidence="5">The sequence shown here is derived from an EMBL/GenBank/DDBJ whole genome shotgun (WGS) entry which is preliminary data.</text>
</comment>
<feature type="compositionally biased region" description="Basic and acidic residues" evidence="4">
    <location>
        <begin position="74"/>
        <end position="83"/>
    </location>
</feature>
<protein>
    <recommendedName>
        <fullName evidence="3">Uncharacterized oxidoreductase YghA</fullName>
    </recommendedName>
</protein>
<proteinExistence type="inferred from homology"/>
<dbReference type="EMBL" id="AGQV01000010">
    <property type="protein sequence ID" value="EHH67299.1"/>
    <property type="molecule type" value="Genomic_DNA"/>
</dbReference>
<organism evidence="5 6">
    <name type="scientific">Gluconobacter morbifer G707</name>
    <dbReference type="NCBI Taxonomy" id="1088869"/>
    <lineage>
        <taxon>Bacteria</taxon>
        <taxon>Pseudomonadati</taxon>
        <taxon>Pseudomonadota</taxon>
        <taxon>Alphaproteobacteria</taxon>
        <taxon>Acetobacterales</taxon>
        <taxon>Acetobacteraceae</taxon>
        <taxon>Gluconobacter</taxon>
    </lineage>
</organism>
<keyword evidence="2" id="KW-0560">Oxidoreductase</keyword>
<evidence type="ECO:0000313" key="6">
    <source>
        <dbReference type="Proteomes" id="UP000004949"/>
    </source>
</evidence>
<accession>G6XLP4</accession>
<dbReference type="STRING" id="1088869.GMO_22930"/>
<feature type="region of interest" description="Disordered" evidence="4">
    <location>
        <begin position="25"/>
        <end position="89"/>
    </location>
</feature>
<dbReference type="OrthoDB" id="9809287at2"/>
<dbReference type="PRINTS" id="PR00080">
    <property type="entry name" value="SDRFAMILY"/>
</dbReference>
<evidence type="ECO:0000256" key="3">
    <source>
        <dbReference type="ARBA" id="ARBA00067437"/>
    </source>
</evidence>
<reference evidence="5 6" key="1">
    <citation type="submission" date="2011-10" db="EMBL/GenBank/DDBJ databases">
        <title>Genome sequence of Gluconobacter morbifer G707, isolated from Drosophila gut.</title>
        <authorList>
            <person name="Lee W.-J."/>
            <person name="Kim E.-K."/>
        </authorList>
    </citation>
    <scope>NUCLEOTIDE SEQUENCE [LARGE SCALE GENOMIC DNA]</scope>
    <source>
        <strain evidence="5 6">G707</strain>
    </source>
</reference>
<evidence type="ECO:0000256" key="4">
    <source>
        <dbReference type="SAM" id="MobiDB-lite"/>
    </source>
</evidence>
<dbReference type="InterPro" id="IPR036291">
    <property type="entry name" value="NAD(P)-bd_dom_sf"/>
</dbReference>